<protein>
    <submittedName>
        <fullName evidence="3">Uncharacterized protein</fullName>
    </submittedName>
</protein>
<keyword evidence="2" id="KW-1185">Reference proteome</keyword>
<keyword evidence="1" id="KW-0268">Exocytosis</keyword>
<sequence>MDHDFLMSNDFAGEALLKLDEIPGCATATERSGSWKSFTLPLAHPDHKNIPMIKVLESRKDDKDAQEFVRHVENIRRT</sequence>
<evidence type="ECO:0000313" key="3">
    <source>
        <dbReference type="WBParaSite" id="nRc.2.0.1.t29251-RA"/>
    </source>
</evidence>
<dbReference type="InterPro" id="IPR052095">
    <property type="entry name" value="UNC-13_domain"/>
</dbReference>
<dbReference type="PANTHER" id="PTHR45999:SF4">
    <property type="entry name" value="UNC-13-4A, ISOFORM B"/>
    <property type="match status" value="1"/>
</dbReference>
<name>A0A915JSN4_ROMCU</name>
<dbReference type="GO" id="GO:0006887">
    <property type="term" value="P:exocytosis"/>
    <property type="evidence" value="ECO:0007669"/>
    <property type="project" value="UniProtKB-KW"/>
</dbReference>
<organism evidence="2 3">
    <name type="scientific">Romanomermis culicivorax</name>
    <name type="common">Nematode worm</name>
    <dbReference type="NCBI Taxonomy" id="13658"/>
    <lineage>
        <taxon>Eukaryota</taxon>
        <taxon>Metazoa</taxon>
        <taxon>Ecdysozoa</taxon>
        <taxon>Nematoda</taxon>
        <taxon>Enoplea</taxon>
        <taxon>Dorylaimia</taxon>
        <taxon>Mermithida</taxon>
        <taxon>Mermithoidea</taxon>
        <taxon>Mermithidae</taxon>
        <taxon>Romanomermis</taxon>
    </lineage>
</organism>
<proteinExistence type="predicted"/>
<evidence type="ECO:0000313" key="2">
    <source>
        <dbReference type="Proteomes" id="UP000887565"/>
    </source>
</evidence>
<dbReference type="Proteomes" id="UP000887565">
    <property type="component" value="Unplaced"/>
</dbReference>
<dbReference type="AlphaFoldDB" id="A0A915JSN4"/>
<accession>A0A915JSN4</accession>
<dbReference type="PANTHER" id="PTHR45999">
    <property type="entry name" value="UNC-13-4A, ISOFORM B"/>
    <property type="match status" value="1"/>
</dbReference>
<reference evidence="3" key="1">
    <citation type="submission" date="2022-11" db="UniProtKB">
        <authorList>
            <consortium name="WormBaseParasite"/>
        </authorList>
    </citation>
    <scope>IDENTIFICATION</scope>
</reference>
<dbReference type="WBParaSite" id="nRc.2.0.1.t29251-RA">
    <property type="protein sequence ID" value="nRc.2.0.1.t29251-RA"/>
    <property type="gene ID" value="nRc.2.0.1.g29251"/>
</dbReference>
<dbReference type="GO" id="GO:0099503">
    <property type="term" value="C:secretory vesicle"/>
    <property type="evidence" value="ECO:0007669"/>
    <property type="project" value="TreeGrafter"/>
</dbReference>
<evidence type="ECO:0000256" key="1">
    <source>
        <dbReference type="ARBA" id="ARBA00022483"/>
    </source>
</evidence>